<protein>
    <submittedName>
        <fullName evidence="1">Uncharacterized protein</fullName>
    </submittedName>
</protein>
<dbReference type="EMBL" id="JAUJYO010000010">
    <property type="protein sequence ID" value="KAK1307065.1"/>
    <property type="molecule type" value="Genomic_DNA"/>
</dbReference>
<name>A0AAV9E2E0_ACOCL</name>
<keyword evidence="2" id="KW-1185">Reference proteome</keyword>
<gene>
    <name evidence="1" type="ORF">QJS10_CPA10g00715</name>
</gene>
<evidence type="ECO:0000313" key="2">
    <source>
        <dbReference type="Proteomes" id="UP001180020"/>
    </source>
</evidence>
<evidence type="ECO:0000313" key="1">
    <source>
        <dbReference type="EMBL" id="KAK1307065.1"/>
    </source>
</evidence>
<proteinExistence type="predicted"/>
<organism evidence="1 2">
    <name type="scientific">Acorus calamus</name>
    <name type="common">Sweet flag</name>
    <dbReference type="NCBI Taxonomy" id="4465"/>
    <lineage>
        <taxon>Eukaryota</taxon>
        <taxon>Viridiplantae</taxon>
        <taxon>Streptophyta</taxon>
        <taxon>Embryophyta</taxon>
        <taxon>Tracheophyta</taxon>
        <taxon>Spermatophyta</taxon>
        <taxon>Magnoliopsida</taxon>
        <taxon>Liliopsida</taxon>
        <taxon>Acoraceae</taxon>
        <taxon>Acorus</taxon>
    </lineage>
</organism>
<reference evidence="1" key="1">
    <citation type="journal article" date="2023" name="Nat. Commun.">
        <title>Diploid and tetraploid genomes of Acorus and the evolution of monocots.</title>
        <authorList>
            <person name="Ma L."/>
            <person name="Liu K.W."/>
            <person name="Li Z."/>
            <person name="Hsiao Y.Y."/>
            <person name="Qi Y."/>
            <person name="Fu T."/>
            <person name="Tang G.D."/>
            <person name="Zhang D."/>
            <person name="Sun W.H."/>
            <person name="Liu D.K."/>
            <person name="Li Y."/>
            <person name="Chen G.Z."/>
            <person name="Liu X.D."/>
            <person name="Liao X.Y."/>
            <person name="Jiang Y.T."/>
            <person name="Yu X."/>
            <person name="Hao Y."/>
            <person name="Huang J."/>
            <person name="Zhao X.W."/>
            <person name="Ke S."/>
            <person name="Chen Y.Y."/>
            <person name="Wu W.L."/>
            <person name="Hsu J.L."/>
            <person name="Lin Y.F."/>
            <person name="Huang M.D."/>
            <person name="Li C.Y."/>
            <person name="Huang L."/>
            <person name="Wang Z.W."/>
            <person name="Zhao X."/>
            <person name="Zhong W.Y."/>
            <person name="Peng D.H."/>
            <person name="Ahmad S."/>
            <person name="Lan S."/>
            <person name="Zhang J.S."/>
            <person name="Tsai W.C."/>
            <person name="Van de Peer Y."/>
            <person name="Liu Z.J."/>
        </authorList>
    </citation>
    <scope>NUCLEOTIDE SEQUENCE</scope>
    <source>
        <strain evidence="1">CP</strain>
    </source>
</reference>
<reference evidence="1" key="2">
    <citation type="submission" date="2023-06" db="EMBL/GenBank/DDBJ databases">
        <authorList>
            <person name="Ma L."/>
            <person name="Liu K.-W."/>
            <person name="Li Z."/>
            <person name="Hsiao Y.-Y."/>
            <person name="Qi Y."/>
            <person name="Fu T."/>
            <person name="Tang G."/>
            <person name="Zhang D."/>
            <person name="Sun W.-H."/>
            <person name="Liu D.-K."/>
            <person name="Li Y."/>
            <person name="Chen G.-Z."/>
            <person name="Liu X.-D."/>
            <person name="Liao X.-Y."/>
            <person name="Jiang Y.-T."/>
            <person name="Yu X."/>
            <person name="Hao Y."/>
            <person name="Huang J."/>
            <person name="Zhao X.-W."/>
            <person name="Ke S."/>
            <person name="Chen Y.-Y."/>
            <person name="Wu W.-L."/>
            <person name="Hsu J.-L."/>
            <person name="Lin Y.-F."/>
            <person name="Huang M.-D."/>
            <person name="Li C.-Y."/>
            <person name="Huang L."/>
            <person name="Wang Z.-W."/>
            <person name="Zhao X."/>
            <person name="Zhong W.-Y."/>
            <person name="Peng D.-H."/>
            <person name="Ahmad S."/>
            <person name="Lan S."/>
            <person name="Zhang J.-S."/>
            <person name="Tsai W.-C."/>
            <person name="Van De Peer Y."/>
            <person name="Liu Z.-J."/>
        </authorList>
    </citation>
    <scope>NUCLEOTIDE SEQUENCE</scope>
    <source>
        <strain evidence="1">CP</strain>
        <tissue evidence="1">Leaves</tissue>
    </source>
</reference>
<dbReference type="Proteomes" id="UP001180020">
    <property type="component" value="Unassembled WGS sequence"/>
</dbReference>
<comment type="caution">
    <text evidence="1">The sequence shown here is derived from an EMBL/GenBank/DDBJ whole genome shotgun (WGS) entry which is preliminary data.</text>
</comment>
<sequence>MDLLLSMSIFTSNWPIVYSNSGSRATKSLTEEGGEKGKAMEKAAKRTVLKKLSSLRFAAEFDGLEFFETIVSR</sequence>
<accession>A0AAV9E2E0</accession>
<dbReference type="AlphaFoldDB" id="A0AAV9E2E0"/>